<accession>G7JZZ6</accession>
<keyword evidence="4" id="KW-1185">Reference proteome</keyword>
<reference evidence="2 4" key="1">
    <citation type="journal article" date="2011" name="Nature">
        <title>The Medicago genome provides insight into the evolution of rhizobial symbioses.</title>
        <authorList>
            <person name="Young N.D."/>
            <person name="Debelle F."/>
            <person name="Oldroyd G.E."/>
            <person name="Geurts R."/>
            <person name="Cannon S.B."/>
            <person name="Udvardi M.K."/>
            <person name="Benedito V.A."/>
            <person name="Mayer K.F."/>
            <person name="Gouzy J."/>
            <person name="Schoof H."/>
            <person name="Van de Peer Y."/>
            <person name="Proost S."/>
            <person name="Cook D.R."/>
            <person name="Meyers B.C."/>
            <person name="Spannagl M."/>
            <person name="Cheung F."/>
            <person name="De Mita S."/>
            <person name="Krishnakumar V."/>
            <person name="Gundlach H."/>
            <person name="Zhou S."/>
            <person name="Mudge J."/>
            <person name="Bharti A.K."/>
            <person name="Murray J.D."/>
            <person name="Naoumkina M.A."/>
            <person name="Rosen B."/>
            <person name="Silverstein K.A."/>
            <person name="Tang H."/>
            <person name="Rombauts S."/>
            <person name="Zhao P.X."/>
            <person name="Zhou P."/>
            <person name="Barbe V."/>
            <person name="Bardou P."/>
            <person name="Bechner M."/>
            <person name="Bellec A."/>
            <person name="Berger A."/>
            <person name="Berges H."/>
            <person name="Bidwell S."/>
            <person name="Bisseling T."/>
            <person name="Choisne N."/>
            <person name="Couloux A."/>
            <person name="Denny R."/>
            <person name="Deshpande S."/>
            <person name="Dai X."/>
            <person name="Doyle J.J."/>
            <person name="Dudez A.M."/>
            <person name="Farmer A.D."/>
            <person name="Fouteau S."/>
            <person name="Franken C."/>
            <person name="Gibelin C."/>
            <person name="Gish J."/>
            <person name="Goldstein S."/>
            <person name="Gonzalez A.J."/>
            <person name="Green P.J."/>
            <person name="Hallab A."/>
            <person name="Hartog M."/>
            <person name="Hua A."/>
            <person name="Humphray S.J."/>
            <person name="Jeong D.H."/>
            <person name="Jing Y."/>
            <person name="Jocker A."/>
            <person name="Kenton S.M."/>
            <person name="Kim D.J."/>
            <person name="Klee K."/>
            <person name="Lai H."/>
            <person name="Lang C."/>
            <person name="Lin S."/>
            <person name="Macmil S.L."/>
            <person name="Magdelenat G."/>
            <person name="Matthews L."/>
            <person name="McCorrison J."/>
            <person name="Monaghan E.L."/>
            <person name="Mun J.H."/>
            <person name="Najar F.Z."/>
            <person name="Nicholson C."/>
            <person name="Noirot C."/>
            <person name="O'Bleness M."/>
            <person name="Paule C.R."/>
            <person name="Poulain J."/>
            <person name="Prion F."/>
            <person name="Qin B."/>
            <person name="Qu C."/>
            <person name="Retzel E.F."/>
            <person name="Riddle C."/>
            <person name="Sallet E."/>
            <person name="Samain S."/>
            <person name="Samson N."/>
            <person name="Sanders I."/>
            <person name="Saurat O."/>
            <person name="Scarpelli C."/>
            <person name="Schiex T."/>
            <person name="Segurens B."/>
            <person name="Severin A.J."/>
            <person name="Sherrier D.J."/>
            <person name="Shi R."/>
            <person name="Sims S."/>
            <person name="Singer S.R."/>
            <person name="Sinharoy S."/>
            <person name="Sterck L."/>
            <person name="Viollet A."/>
            <person name="Wang B.B."/>
            <person name="Wang K."/>
            <person name="Wang M."/>
            <person name="Wang X."/>
            <person name="Warfsmann J."/>
            <person name="Weissenbach J."/>
            <person name="White D.D."/>
            <person name="White J.D."/>
            <person name="Wiley G.B."/>
            <person name="Wincker P."/>
            <person name="Xing Y."/>
            <person name="Yang L."/>
            <person name="Yao Z."/>
            <person name="Ying F."/>
            <person name="Zhai J."/>
            <person name="Zhou L."/>
            <person name="Zuber A."/>
            <person name="Denarie J."/>
            <person name="Dixon R.A."/>
            <person name="May G.D."/>
            <person name="Schwartz D.C."/>
            <person name="Rogers J."/>
            <person name="Quetier F."/>
            <person name="Town C.D."/>
            <person name="Roe B.A."/>
        </authorList>
    </citation>
    <scope>NUCLEOTIDE SEQUENCE [LARGE SCALE GENOMIC DNA]</scope>
    <source>
        <strain evidence="2">A17</strain>
        <strain evidence="3 4">cv. Jemalong A17</strain>
    </source>
</reference>
<dbReference type="EMBL" id="CM001221">
    <property type="protein sequence ID" value="AES95263.1"/>
    <property type="molecule type" value="Genomic_DNA"/>
</dbReference>
<dbReference type="GO" id="GO:0048367">
    <property type="term" value="P:shoot system development"/>
    <property type="evidence" value="ECO:0007669"/>
    <property type="project" value="InterPro"/>
</dbReference>
<evidence type="ECO:0000256" key="1">
    <source>
        <dbReference type="SAM" id="MobiDB-lite"/>
    </source>
</evidence>
<dbReference type="PaxDb" id="3880-AES95263"/>
<dbReference type="InterPro" id="IPR004320">
    <property type="entry name" value="BPS1_pln"/>
</dbReference>
<feature type="compositionally biased region" description="Polar residues" evidence="1">
    <location>
        <begin position="1"/>
        <end position="23"/>
    </location>
</feature>
<evidence type="ECO:0000313" key="2">
    <source>
        <dbReference type="EMBL" id="AES95263.1"/>
    </source>
</evidence>
<reference evidence="2 4" key="2">
    <citation type="journal article" date="2014" name="BMC Genomics">
        <title>An improved genome release (version Mt4.0) for the model legume Medicago truncatula.</title>
        <authorList>
            <person name="Tang H."/>
            <person name="Krishnakumar V."/>
            <person name="Bidwell S."/>
            <person name="Rosen B."/>
            <person name="Chan A."/>
            <person name="Zhou S."/>
            <person name="Gentzbittel L."/>
            <person name="Childs K.L."/>
            <person name="Yandell M."/>
            <person name="Gundlach H."/>
            <person name="Mayer K.F."/>
            <person name="Schwartz D.C."/>
            <person name="Town C.D."/>
        </authorList>
    </citation>
    <scope>GENOME REANNOTATION</scope>
    <source>
        <strain evidence="3 4">cv. Jemalong A17</strain>
    </source>
</reference>
<dbReference type="EnsemblPlants" id="AES95263">
    <property type="protein sequence ID" value="AES95263"/>
    <property type="gene ID" value="MTR_5g023580"/>
</dbReference>
<proteinExistence type="predicted"/>
<name>G7JZZ6_MEDTR</name>
<dbReference type="PANTHER" id="PTHR33070:SF109">
    <property type="entry name" value="DOMAIN PROTEIN, PUTATIVE (DUF241)-RELATED"/>
    <property type="match status" value="1"/>
</dbReference>
<evidence type="ECO:0000313" key="3">
    <source>
        <dbReference type="EnsemblPlants" id="AES95263"/>
    </source>
</evidence>
<dbReference type="STRING" id="3880.G7JZZ6"/>
<dbReference type="AlphaFoldDB" id="G7JZZ6"/>
<organism evidence="2 4">
    <name type="scientific">Medicago truncatula</name>
    <name type="common">Barrel medic</name>
    <name type="synonym">Medicago tribuloides</name>
    <dbReference type="NCBI Taxonomy" id="3880"/>
    <lineage>
        <taxon>Eukaryota</taxon>
        <taxon>Viridiplantae</taxon>
        <taxon>Streptophyta</taxon>
        <taxon>Embryophyta</taxon>
        <taxon>Tracheophyta</taxon>
        <taxon>Spermatophyta</taxon>
        <taxon>Magnoliopsida</taxon>
        <taxon>eudicotyledons</taxon>
        <taxon>Gunneridae</taxon>
        <taxon>Pentapetalae</taxon>
        <taxon>rosids</taxon>
        <taxon>fabids</taxon>
        <taxon>Fabales</taxon>
        <taxon>Fabaceae</taxon>
        <taxon>Papilionoideae</taxon>
        <taxon>50 kb inversion clade</taxon>
        <taxon>NPAAA clade</taxon>
        <taxon>Hologalegina</taxon>
        <taxon>IRL clade</taxon>
        <taxon>Trifolieae</taxon>
        <taxon>Medicago</taxon>
    </lineage>
</organism>
<reference evidence="3" key="3">
    <citation type="submission" date="2015-04" db="UniProtKB">
        <authorList>
            <consortium name="EnsemblPlants"/>
        </authorList>
    </citation>
    <scope>IDENTIFICATION</scope>
    <source>
        <strain evidence="3">cv. Jemalong A17</strain>
    </source>
</reference>
<sequence>MASNNYHVRSNSFPSQSHPNTSRLEQELTKIKTWEATSTSTSDSITNGLSFLEDLYISLENLLNMSSTQKAIAHRQGEKFVEELLDGSVKILDICGITRDTVSQIKENVQTLHSALRRRKADSSIEKSVAEYKFFTKKMKKNVTKLITSLKHMESKFGASSLLNQDQDLVAVITVIREVIAMNMSIFQSLLSFLVGSASKSKATKWFKVAKLMHKTTISCEEKLENFNELQSVDASLRTLSREGSIVSKDARERFEALENAIEMIENGLENIFRCLVKTRVCLLNISHTSDRRWRDNVFISGGNPHLTSRFCGVVLGPTIISKVVSEPLQDPLGHLLSGFRYWTTHHVCPRTKPNSAGREGVS</sequence>
<dbReference type="OMA" id="SKEIRMP"/>
<dbReference type="HOGENOM" id="CLU_017798_1_1_1"/>
<gene>
    <name evidence="2" type="ordered locus">MTR_5g023580</name>
</gene>
<dbReference type="GO" id="GO:0048364">
    <property type="term" value="P:root development"/>
    <property type="evidence" value="ECO:0007669"/>
    <property type="project" value="InterPro"/>
</dbReference>
<evidence type="ECO:0000313" key="4">
    <source>
        <dbReference type="Proteomes" id="UP000002051"/>
    </source>
</evidence>
<feature type="region of interest" description="Disordered" evidence="1">
    <location>
        <begin position="1"/>
        <end position="25"/>
    </location>
</feature>
<protein>
    <submittedName>
        <fullName evidence="2">DUF241 domain protein</fullName>
    </submittedName>
</protein>
<dbReference type="Proteomes" id="UP000002051">
    <property type="component" value="Chromosome 5"/>
</dbReference>
<dbReference type="Pfam" id="PF03087">
    <property type="entry name" value="BPS1"/>
    <property type="match status" value="1"/>
</dbReference>
<dbReference type="eggNOG" id="ENOG502QUY1">
    <property type="taxonomic scope" value="Eukaryota"/>
</dbReference>
<dbReference type="PANTHER" id="PTHR33070">
    <property type="entry name" value="OS06G0725500 PROTEIN"/>
    <property type="match status" value="1"/>
</dbReference>